<organism evidence="2 3">
    <name type="scientific">Streptomyces kebangsaanensis</name>
    <dbReference type="NCBI Taxonomy" id="864058"/>
    <lineage>
        <taxon>Bacteria</taxon>
        <taxon>Bacillati</taxon>
        <taxon>Actinomycetota</taxon>
        <taxon>Actinomycetes</taxon>
        <taxon>Kitasatosporales</taxon>
        <taxon>Streptomycetaceae</taxon>
        <taxon>Streptomyces</taxon>
    </lineage>
</organism>
<dbReference type="Proteomes" id="UP001601197">
    <property type="component" value="Unassembled WGS sequence"/>
</dbReference>
<comment type="caution">
    <text evidence="2">The sequence shown here is derived from an EMBL/GenBank/DDBJ whole genome shotgun (WGS) entry which is preliminary data.</text>
</comment>
<name>A0ABW6L2T1_9ACTN</name>
<evidence type="ECO:0000256" key="1">
    <source>
        <dbReference type="SAM" id="MobiDB-lite"/>
    </source>
</evidence>
<protein>
    <submittedName>
        <fullName evidence="2">Ferredoxin</fullName>
    </submittedName>
</protein>
<evidence type="ECO:0000313" key="3">
    <source>
        <dbReference type="Proteomes" id="UP001601197"/>
    </source>
</evidence>
<keyword evidence="3" id="KW-1185">Reference proteome</keyword>
<gene>
    <name evidence="2" type="ORF">ACFYNZ_34100</name>
</gene>
<accession>A0ABW6L2T1</accession>
<feature type="region of interest" description="Disordered" evidence="1">
    <location>
        <begin position="47"/>
        <end position="107"/>
    </location>
</feature>
<evidence type="ECO:0000313" key="2">
    <source>
        <dbReference type="EMBL" id="MFE9174412.1"/>
    </source>
</evidence>
<dbReference type="RefSeq" id="WP_388354283.1">
    <property type="nucleotide sequence ID" value="NZ_JBIAFJ010000054.1"/>
</dbReference>
<reference evidence="2 3" key="1">
    <citation type="submission" date="2024-10" db="EMBL/GenBank/DDBJ databases">
        <title>The Natural Products Discovery Center: Release of the First 8490 Sequenced Strains for Exploring Actinobacteria Biosynthetic Diversity.</title>
        <authorList>
            <person name="Kalkreuter E."/>
            <person name="Kautsar S.A."/>
            <person name="Yang D."/>
            <person name="Bader C.D."/>
            <person name="Teijaro C.N."/>
            <person name="Fluegel L."/>
            <person name="Davis C.M."/>
            <person name="Simpson J.R."/>
            <person name="Lauterbach L."/>
            <person name="Steele A.D."/>
            <person name="Gui C."/>
            <person name="Meng S."/>
            <person name="Li G."/>
            <person name="Viehrig K."/>
            <person name="Ye F."/>
            <person name="Su P."/>
            <person name="Kiefer A.F."/>
            <person name="Nichols A."/>
            <person name="Cepeda A.J."/>
            <person name="Yan W."/>
            <person name="Fan B."/>
            <person name="Jiang Y."/>
            <person name="Adhikari A."/>
            <person name="Zheng C.-J."/>
            <person name="Schuster L."/>
            <person name="Cowan T.M."/>
            <person name="Smanski M.J."/>
            <person name="Chevrette M.G."/>
            <person name="De Carvalho L.P.S."/>
            <person name="Shen B."/>
        </authorList>
    </citation>
    <scope>NUCLEOTIDE SEQUENCE [LARGE SCALE GENOMIC DNA]</scope>
    <source>
        <strain evidence="2 3">NPDC007147</strain>
    </source>
</reference>
<proteinExistence type="predicted"/>
<dbReference type="Gene3D" id="3.30.70.20">
    <property type="match status" value="1"/>
</dbReference>
<dbReference type="EMBL" id="JBIAFJ010000054">
    <property type="protein sequence ID" value="MFE9174412.1"/>
    <property type="molecule type" value="Genomic_DNA"/>
</dbReference>
<sequence length="107" mass="11447">MTCPIAQPCVDVKGRARVEECPVEAVFREEDVPAGWRDRTRANAEFFDGLGSPGGAARPAPAGWRDRTRANAEFFDGLGSPGGAARPAPTARDHPLIAGLPPQERRP</sequence>